<feature type="compositionally biased region" description="Basic and acidic residues" evidence="1">
    <location>
        <begin position="845"/>
        <end position="879"/>
    </location>
</feature>
<name>A0A0G4I5T8_9ALVE</name>
<dbReference type="InterPro" id="IPR001202">
    <property type="entry name" value="WW_dom"/>
</dbReference>
<feature type="region of interest" description="Disordered" evidence="1">
    <location>
        <begin position="96"/>
        <end position="169"/>
    </location>
</feature>
<dbReference type="PANTHER" id="PTHR21715:SF0">
    <property type="entry name" value="RH04127P"/>
    <property type="match status" value="1"/>
</dbReference>
<feature type="compositionally biased region" description="Basic residues" evidence="1">
    <location>
        <begin position="356"/>
        <end position="370"/>
    </location>
</feature>
<dbReference type="Pfam" id="PF00397">
    <property type="entry name" value="WW"/>
    <property type="match status" value="1"/>
</dbReference>
<protein>
    <recommendedName>
        <fullName evidence="2">WW domain-containing protein</fullName>
    </recommendedName>
</protein>
<feature type="region of interest" description="Disordered" evidence="1">
    <location>
        <begin position="298"/>
        <end position="634"/>
    </location>
</feature>
<evidence type="ECO:0000313" key="3">
    <source>
        <dbReference type="EMBL" id="CEM52370.1"/>
    </source>
</evidence>
<dbReference type="PANTHER" id="PTHR21715">
    <property type="entry name" value="RH04127P"/>
    <property type="match status" value="1"/>
</dbReference>
<dbReference type="SMART" id="SM00456">
    <property type="entry name" value="WW"/>
    <property type="match status" value="1"/>
</dbReference>
<feature type="region of interest" description="Disordered" evidence="1">
    <location>
        <begin position="1183"/>
        <end position="1205"/>
    </location>
</feature>
<dbReference type="SUPFAM" id="SSF51045">
    <property type="entry name" value="WW domain"/>
    <property type="match status" value="1"/>
</dbReference>
<feature type="compositionally biased region" description="Basic and acidic residues" evidence="1">
    <location>
        <begin position="396"/>
        <end position="421"/>
    </location>
</feature>
<feature type="compositionally biased region" description="Polar residues" evidence="1">
    <location>
        <begin position="1046"/>
        <end position="1059"/>
    </location>
</feature>
<feature type="compositionally biased region" description="Low complexity" evidence="1">
    <location>
        <begin position="457"/>
        <end position="484"/>
    </location>
</feature>
<dbReference type="InterPro" id="IPR053233">
    <property type="entry name" value="ABRA-related"/>
</dbReference>
<evidence type="ECO:0000256" key="1">
    <source>
        <dbReference type="SAM" id="MobiDB-lite"/>
    </source>
</evidence>
<feature type="compositionally biased region" description="Basic and acidic residues" evidence="1">
    <location>
        <begin position="602"/>
        <end position="634"/>
    </location>
</feature>
<feature type="region of interest" description="Disordered" evidence="1">
    <location>
        <begin position="823"/>
        <end position="1022"/>
    </location>
</feature>
<feature type="compositionally biased region" description="Basic and acidic residues" evidence="1">
    <location>
        <begin position="697"/>
        <end position="734"/>
    </location>
</feature>
<feature type="region of interest" description="Disordered" evidence="1">
    <location>
        <begin position="1129"/>
        <end position="1150"/>
    </location>
</feature>
<feature type="compositionally biased region" description="Polar residues" evidence="1">
    <location>
        <begin position="132"/>
        <end position="143"/>
    </location>
</feature>
<accession>A0A0G4I5T8</accession>
<feature type="region of interest" description="Disordered" evidence="1">
    <location>
        <begin position="697"/>
        <end position="769"/>
    </location>
</feature>
<proteinExistence type="predicted"/>
<feature type="compositionally biased region" description="Polar residues" evidence="1">
    <location>
        <begin position="496"/>
        <end position="517"/>
    </location>
</feature>
<organism evidence="3">
    <name type="scientific">Chromera velia CCMP2878</name>
    <dbReference type="NCBI Taxonomy" id="1169474"/>
    <lineage>
        <taxon>Eukaryota</taxon>
        <taxon>Sar</taxon>
        <taxon>Alveolata</taxon>
        <taxon>Colpodellida</taxon>
        <taxon>Chromeraceae</taxon>
        <taxon>Chromera</taxon>
    </lineage>
</organism>
<dbReference type="PROSITE" id="PS50020">
    <property type="entry name" value="WW_DOMAIN_2"/>
    <property type="match status" value="1"/>
</dbReference>
<gene>
    <name evidence="3" type="ORF">Cvel_68</name>
</gene>
<dbReference type="EMBL" id="CDMZ01005228">
    <property type="protein sequence ID" value="CEM52370.1"/>
    <property type="molecule type" value="Genomic_DNA"/>
</dbReference>
<feature type="domain" description="WW" evidence="2">
    <location>
        <begin position="52"/>
        <end position="85"/>
    </location>
</feature>
<feature type="compositionally biased region" description="Low complexity" evidence="1">
    <location>
        <begin position="245"/>
        <end position="257"/>
    </location>
</feature>
<evidence type="ECO:0000259" key="2">
    <source>
        <dbReference type="PROSITE" id="PS50020"/>
    </source>
</evidence>
<feature type="compositionally biased region" description="Basic residues" evidence="1">
    <location>
        <begin position="120"/>
        <end position="129"/>
    </location>
</feature>
<feature type="region of interest" description="Disordered" evidence="1">
    <location>
        <begin position="204"/>
        <end position="263"/>
    </location>
</feature>
<sequence length="1372" mass="149542">MLGAEGVITLEEELDENYEPTSEEVKEYAEWLGMDLEKDVDLFWIAREGLKAPLPESWKPCQTAEGDIFYFNYQTGESKWDHPCDEHYKQLFEKKKAEKEGKDNAGSSASPSPVSESKKAGKKKEKGKKITLSGSKTPPSVSPSAREGSETTRSIPSTAGPLSFPASKELKPLMPMSSAIVANLSKRQGPLPALTAIPKKAGALAGPLSLSPPADASRTPGGKMTPSSSDKKKTPLSPPSRGTASEDSSPSPPSAAALRRDPAIALLSREANRDFLDETVQDLERRRHEALGLPAALLGGLSDSNSSAAGYMSHPLTETETETETDRDRTGGENEGETDAIGRMLAQIRRQGKEERKKKRQERREKRARNKQAASAARGETNADDVQSSVSAGSGMEKRKVGEGENERGEEDSLLKQERKKQPGGQVDESPFARSAEATPMHPTGNEKVVPERQQQASSSPSASPSPAAAFASLLGVSSETSPPSRVPPPSLRTSFGTSGNKSSNTLLERDGTATSLGTSGREKKKEGERKTSFSLRGKEDKDRDRESERDTPGFAAASEPSTPGVRILQDRQGEGQKRMVSFKQEEEEEEEAHKAQMQKVQTEHEEAVKAMRDKVRKETEERRAKTRKEAEPKLQEEAKAYKFSKIQEMKKEIDAEFAKQKEEKAKEMEAEALKKVDTSAERLKLEKEVLKTLREKAKKKVEAEKKSSWGEEQATAEREKEEKKNRQEEDRLRRANAPSVSIQTEEDGFPSSQGKLPPAVSAEEETARKAEVEAKIRADVETWADYRETALWEAMEEELRSQLMPLREELFNESGTTEANITQAGASVMSEKDQKSSSPVRLSVGEKEDLQEGVRRLEEILRSLKRREETRTEARNDASRGASAVSGSGFAAESPRASSSARELSPSSAVTPAAIEVQGGKTTSKSQAQRVPPLKFQIPPTGTSSHKETSTSAADGHHTHTRTPLSARHPLESVREEEEEEVPPLGGRGNSERDEFSPLSSAFPTYRPSPDATSANRSASESVNFPLALRVAEKSATELRESAGDSLTYTQTATSPNTAGPLPSRSESFPQTLQLTETLSAPLAEDSAHAPVNAPSLSLSERRERVRLLRSRLYAERDKWKQEALGILEAETPTAEGNREQREPDGEAEARISSLRQRKLLLDLQIDALNAEIRDIRRELQSCHQTSPQSHRDPNPPDGSLTTRSVAWDVPLSSSRSPLTAPSLSATANSQLQMLDSRTSRGAPPALSFVSPSGDKMSALHLGGLDSGRFTGSTYSATPGSQSRLARWAAMGAMEGDPWGLQLGVSTPFSGRTPTSLSAPPRRGLTGSFVPSSLSPSMISKGAAKADKQLAWLENFALERENGGLSRRILT</sequence>
<feature type="compositionally biased region" description="Polar residues" evidence="1">
    <location>
        <begin position="1012"/>
        <end position="1022"/>
    </location>
</feature>
<feature type="compositionally biased region" description="Basic and acidic residues" evidence="1">
    <location>
        <begin position="1138"/>
        <end position="1150"/>
    </location>
</feature>
<reference evidence="3" key="1">
    <citation type="submission" date="2014-11" db="EMBL/GenBank/DDBJ databases">
        <authorList>
            <person name="Otto D Thomas"/>
            <person name="Naeem Raeece"/>
        </authorList>
    </citation>
    <scope>NUCLEOTIDE SEQUENCE</scope>
</reference>
<dbReference type="VEuPathDB" id="CryptoDB:Cvel_68"/>
<feature type="compositionally biased region" description="Basic and acidic residues" evidence="1">
    <location>
        <begin position="569"/>
        <end position="578"/>
    </location>
</feature>
<dbReference type="CDD" id="cd00201">
    <property type="entry name" value="WW"/>
    <property type="match status" value="1"/>
</dbReference>
<feature type="region of interest" description="Disordered" evidence="1">
    <location>
        <begin position="1043"/>
        <end position="1069"/>
    </location>
</feature>
<feature type="compositionally biased region" description="Basic and acidic residues" evidence="1">
    <location>
        <begin position="521"/>
        <end position="552"/>
    </location>
</feature>
<feature type="compositionally biased region" description="Polar residues" evidence="1">
    <location>
        <begin position="921"/>
        <end position="930"/>
    </location>
</feature>
<dbReference type="InterPro" id="IPR036020">
    <property type="entry name" value="WW_dom_sf"/>
</dbReference>
<dbReference type="Gene3D" id="3.30.1470.10">
    <property type="entry name" value="Photosystem I PsaD, reaction center subunit II"/>
    <property type="match status" value="1"/>
</dbReference>
<feature type="compositionally biased region" description="Low complexity" evidence="1">
    <location>
        <begin position="880"/>
        <end position="910"/>
    </location>
</feature>